<gene>
    <name evidence="10" type="ORF">SAMN05421791_101211</name>
</gene>
<feature type="transmembrane region" description="Helical" evidence="9">
    <location>
        <begin position="261"/>
        <end position="282"/>
    </location>
</feature>
<dbReference type="PANTHER" id="PTHR30477">
    <property type="entry name" value="ABC-TRANSPORTER METAL-BINDING PROTEIN"/>
    <property type="match status" value="1"/>
</dbReference>
<organism evidence="10 11">
    <name type="scientific">Facklamia miroungae</name>
    <dbReference type="NCBI Taxonomy" id="120956"/>
    <lineage>
        <taxon>Bacteria</taxon>
        <taxon>Bacillati</taxon>
        <taxon>Bacillota</taxon>
        <taxon>Bacilli</taxon>
        <taxon>Lactobacillales</taxon>
        <taxon>Aerococcaceae</taxon>
        <taxon>Facklamia</taxon>
    </lineage>
</organism>
<proteinExistence type="inferred from homology"/>
<dbReference type="GO" id="GO:0055085">
    <property type="term" value="P:transmembrane transport"/>
    <property type="evidence" value="ECO:0007669"/>
    <property type="project" value="InterPro"/>
</dbReference>
<feature type="transmembrane region" description="Helical" evidence="9">
    <location>
        <begin position="66"/>
        <end position="86"/>
    </location>
</feature>
<dbReference type="Proteomes" id="UP000199708">
    <property type="component" value="Unassembled WGS sequence"/>
</dbReference>
<evidence type="ECO:0000256" key="9">
    <source>
        <dbReference type="SAM" id="Phobius"/>
    </source>
</evidence>
<dbReference type="GO" id="GO:0010043">
    <property type="term" value="P:response to zinc ion"/>
    <property type="evidence" value="ECO:0007669"/>
    <property type="project" value="TreeGrafter"/>
</dbReference>
<reference evidence="10 11" key="1">
    <citation type="submission" date="2016-10" db="EMBL/GenBank/DDBJ databases">
        <authorList>
            <person name="de Groot N.N."/>
        </authorList>
    </citation>
    <scope>NUCLEOTIDE SEQUENCE [LARGE SCALE GENOMIC DNA]</scope>
    <source>
        <strain evidence="10 11">ATCC BAA-466</strain>
    </source>
</reference>
<dbReference type="SUPFAM" id="SSF81345">
    <property type="entry name" value="ABC transporter involved in vitamin B12 uptake, BtuC"/>
    <property type="match status" value="1"/>
</dbReference>
<evidence type="ECO:0000313" key="10">
    <source>
        <dbReference type="EMBL" id="SDF84219.1"/>
    </source>
</evidence>
<evidence type="ECO:0000256" key="8">
    <source>
        <dbReference type="RuleBase" id="RU003943"/>
    </source>
</evidence>
<keyword evidence="5 8" id="KW-0812">Transmembrane</keyword>
<feature type="transmembrane region" description="Helical" evidence="9">
    <location>
        <begin position="98"/>
        <end position="118"/>
    </location>
</feature>
<dbReference type="AlphaFoldDB" id="A0A1G7PEZ6"/>
<dbReference type="Pfam" id="PF00950">
    <property type="entry name" value="ABC-3"/>
    <property type="match status" value="1"/>
</dbReference>
<protein>
    <submittedName>
        <fullName evidence="10">Manganese/zinc/iron transport system permease protein</fullName>
    </submittedName>
</protein>
<comment type="subcellular location">
    <subcellularLocation>
        <location evidence="1 8">Cell membrane</location>
        <topology evidence="1 8">Multi-pass membrane protein</topology>
    </subcellularLocation>
</comment>
<evidence type="ECO:0000256" key="2">
    <source>
        <dbReference type="ARBA" id="ARBA00008034"/>
    </source>
</evidence>
<dbReference type="STRING" id="120956.SAMN05421791_101211"/>
<dbReference type="InterPro" id="IPR001626">
    <property type="entry name" value="ABC_TroCD"/>
</dbReference>
<evidence type="ECO:0000256" key="3">
    <source>
        <dbReference type="ARBA" id="ARBA00022448"/>
    </source>
</evidence>
<evidence type="ECO:0000256" key="6">
    <source>
        <dbReference type="ARBA" id="ARBA00022989"/>
    </source>
</evidence>
<keyword evidence="4" id="KW-1003">Cell membrane</keyword>
<dbReference type="Gene3D" id="1.10.3470.10">
    <property type="entry name" value="ABC transporter involved in vitamin B12 uptake, BtuC"/>
    <property type="match status" value="1"/>
</dbReference>
<dbReference type="InterPro" id="IPR037294">
    <property type="entry name" value="ABC_BtuC-like"/>
</dbReference>
<dbReference type="PANTHER" id="PTHR30477:SF8">
    <property type="entry name" value="METAL TRANSPORT SYSTEM MEMBRANE PROTEIN CT_070-RELATED"/>
    <property type="match status" value="1"/>
</dbReference>
<keyword evidence="7 9" id="KW-0472">Membrane</keyword>
<keyword evidence="6 9" id="KW-1133">Transmembrane helix</keyword>
<feature type="transmembrane region" description="Helical" evidence="9">
    <location>
        <begin position="150"/>
        <end position="169"/>
    </location>
</feature>
<evidence type="ECO:0000256" key="1">
    <source>
        <dbReference type="ARBA" id="ARBA00004651"/>
    </source>
</evidence>
<comment type="similarity">
    <text evidence="2 8">Belongs to the ABC-3 integral membrane protein family.</text>
</comment>
<dbReference type="GO" id="GO:0043190">
    <property type="term" value="C:ATP-binding cassette (ABC) transporter complex"/>
    <property type="evidence" value="ECO:0007669"/>
    <property type="project" value="InterPro"/>
</dbReference>
<keyword evidence="3 8" id="KW-0813">Transport</keyword>
<evidence type="ECO:0000256" key="4">
    <source>
        <dbReference type="ARBA" id="ARBA00022475"/>
    </source>
</evidence>
<feature type="transmembrane region" description="Helical" evidence="9">
    <location>
        <begin position="238"/>
        <end position="255"/>
    </location>
</feature>
<feature type="transmembrane region" description="Helical" evidence="9">
    <location>
        <begin position="42"/>
        <end position="60"/>
    </location>
</feature>
<dbReference type="EMBL" id="FNCK01000001">
    <property type="protein sequence ID" value="SDF84219.1"/>
    <property type="molecule type" value="Genomic_DNA"/>
</dbReference>
<accession>A0A1G7PEZ6</accession>
<dbReference type="CDD" id="cd06550">
    <property type="entry name" value="TM_ABC_iron-siderophores_like"/>
    <property type="match status" value="1"/>
</dbReference>
<evidence type="ECO:0000256" key="7">
    <source>
        <dbReference type="ARBA" id="ARBA00023136"/>
    </source>
</evidence>
<feature type="transmembrane region" description="Helical" evidence="9">
    <location>
        <begin position="210"/>
        <end position="231"/>
    </location>
</feature>
<name>A0A1G7PEZ6_9LACT</name>
<sequence length="379" mass="41706">MIDNILLLFDITYESLIILVLTAIACAIIGCFLLLRNLSMLGDAISHTVLLGIVLAYFIAHDLTSPLLIIGAALIGVFTVWGVESLSNTGLIKNDDAVGVVYPLFFALSVILITKYGGNVHLDTDAVLMGDVGMASLTRLEVFGISIAKSAVQMSVMLLINALFIIIFYKELKITTFDAQFAQVAGFTQIMLFYGLMLLTSITTVVAFDAVGAILVISFLIAPAASAYLIVKKLNHMLFVACLYATFNSVLGYFIGLGLNVSLSGMTATIAGITFGLTFLFNKNGFITQMIRKGQQKQALKEELFIMHLANHRNTANEMSEAGFQSMKEHLQWTQEQIEKIGSRLIKNDEVYHDIPKDTYQLTSKGQVRLESLKERYKL</sequence>
<dbReference type="OrthoDB" id="9788905at2"/>
<evidence type="ECO:0000256" key="5">
    <source>
        <dbReference type="ARBA" id="ARBA00022692"/>
    </source>
</evidence>
<dbReference type="RefSeq" id="WP_090288914.1">
    <property type="nucleotide sequence ID" value="NZ_FNCK01000001.1"/>
</dbReference>
<evidence type="ECO:0000313" key="11">
    <source>
        <dbReference type="Proteomes" id="UP000199708"/>
    </source>
</evidence>
<feature type="transmembrane region" description="Helical" evidence="9">
    <location>
        <begin position="16"/>
        <end position="35"/>
    </location>
</feature>
<feature type="transmembrane region" description="Helical" evidence="9">
    <location>
        <begin position="181"/>
        <end position="204"/>
    </location>
</feature>
<keyword evidence="11" id="KW-1185">Reference proteome</keyword>